<evidence type="ECO:0000313" key="2">
    <source>
        <dbReference type="Proteomes" id="UP001177003"/>
    </source>
</evidence>
<evidence type="ECO:0000313" key="1">
    <source>
        <dbReference type="EMBL" id="CAI9281270.1"/>
    </source>
</evidence>
<sequence length="317" mass="34549">MCAAWWSCGKIPQFFMENDGSERLLSLEQVLRGDFEGDLQYHEGVANDQVVSQRRSAAVDASFKEDVDGSTIGQLLCWKSDIDPLLAKSPIFIEITDSDDPQAMETMGLCRLGEPGLVGTRSVPPSVLGDAPSAAGPSSLGAPGVYLPGWNLMPDSLLSKQGPAQIDEITEKVWFLEEEQRKFDELYPMLSGEKTFIEAQVATPDGEFATKVSRRKALEADIAWVLQKGVLPMVYRVVESNEFVIGIHRVKVAPGSSDPDVVARSVDAMHAAIRAFVETEFMSYLRLGELGLADLCQLCSKEEELVSDNGVEGTAST</sequence>
<name>A0AA35YVY8_LACSI</name>
<protein>
    <submittedName>
        <fullName evidence="1">Uncharacterized protein</fullName>
    </submittedName>
</protein>
<dbReference type="AlphaFoldDB" id="A0AA35YVY8"/>
<reference evidence="1" key="1">
    <citation type="submission" date="2023-04" db="EMBL/GenBank/DDBJ databases">
        <authorList>
            <person name="Vijverberg K."/>
            <person name="Xiong W."/>
            <person name="Schranz E."/>
        </authorList>
    </citation>
    <scope>NUCLEOTIDE SEQUENCE</scope>
</reference>
<dbReference type="EMBL" id="OX465080">
    <property type="protein sequence ID" value="CAI9281270.1"/>
    <property type="molecule type" value="Genomic_DNA"/>
</dbReference>
<proteinExistence type="predicted"/>
<accession>A0AA35YVY8</accession>
<dbReference type="Proteomes" id="UP001177003">
    <property type="component" value="Chromosome 4"/>
</dbReference>
<gene>
    <name evidence="1" type="ORF">LSALG_LOCUS20979</name>
</gene>
<keyword evidence="2" id="KW-1185">Reference proteome</keyword>
<organism evidence="1 2">
    <name type="scientific">Lactuca saligna</name>
    <name type="common">Willowleaf lettuce</name>
    <dbReference type="NCBI Taxonomy" id="75948"/>
    <lineage>
        <taxon>Eukaryota</taxon>
        <taxon>Viridiplantae</taxon>
        <taxon>Streptophyta</taxon>
        <taxon>Embryophyta</taxon>
        <taxon>Tracheophyta</taxon>
        <taxon>Spermatophyta</taxon>
        <taxon>Magnoliopsida</taxon>
        <taxon>eudicotyledons</taxon>
        <taxon>Gunneridae</taxon>
        <taxon>Pentapetalae</taxon>
        <taxon>asterids</taxon>
        <taxon>campanulids</taxon>
        <taxon>Asterales</taxon>
        <taxon>Asteraceae</taxon>
        <taxon>Cichorioideae</taxon>
        <taxon>Cichorieae</taxon>
        <taxon>Lactucinae</taxon>
        <taxon>Lactuca</taxon>
    </lineage>
</organism>